<accession>A0A2G8K8C2</accession>
<dbReference type="OrthoDB" id="3219396at2759"/>
<dbReference type="Proteomes" id="UP000230750">
    <property type="component" value="Unassembled WGS sequence"/>
</dbReference>
<name>A0A2G8K8C2_STIJA</name>
<sequence>MAIAFDDKLINLLSGNHQHLEVMNMQNKSLTCRVTPECMEVFVRKCRKLKVLITFYKCLSEQVLFAMTEPGREPMQFLSVLCKMEEKYHRGITNEAWSVIGCKLPDLKVAIHFDYTTDRDQIRKILLPMIPLAELDIRSLSDVHQEVHLAGKYCHNSLESVTISTTHSDQLEESLVYLAAQSAKLRVLHSFCGLRKSTIQSIREFRPELQKYTLQENDTEDCSLPLIFQGRFAQVERMKELGMYG</sequence>
<reference evidence="1 2" key="1">
    <citation type="journal article" date="2017" name="PLoS Biol.">
        <title>The sea cucumber genome provides insights into morphological evolution and visceral regeneration.</title>
        <authorList>
            <person name="Zhang X."/>
            <person name="Sun L."/>
            <person name="Yuan J."/>
            <person name="Sun Y."/>
            <person name="Gao Y."/>
            <person name="Zhang L."/>
            <person name="Li S."/>
            <person name="Dai H."/>
            <person name="Hamel J.F."/>
            <person name="Liu C."/>
            <person name="Yu Y."/>
            <person name="Liu S."/>
            <person name="Lin W."/>
            <person name="Guo K."/>
            <person name="Jin S."/>
            <person name="Xu P."/>
            <person name="Storey K.B."/>
            <person name="Huan P."/>
            <person name="Zhang T."/>
            <person name="Zhou Y."/>
            <person name="Zhang J."/>
            <person name="Lin C."/>
            <person name="Li X."/>
            <person name="Xing L."/>
            <person name="Huo D."/>
            <person name="Sun M."/>
            <person name="Wang L."/>
            <person name="Mercier A."/>
            <person name="Li F."/>
            <person name="Yang H."/>
            <person name="Xiang J."/>
        </authorList>
    </citation>
    <scope>NUCLEOTIDE SEQUENCE [LARGE SCALE GENOMIC DNA]</scope>
    <source>
        <strain evidence="1">Shaxun</strain>
        <tissue evidence="1">Muscle</tissue>
    </source>
</reference>
<dbReference type="Gene3D" id="3.80.10.10">
    <property type="entry name" value="Ribonuclease Inhibitor"/>
    <property type="match status" value="1"/>
</dbReference>
<dbReference type="STRING" id="307972.A0A2G8K8C2"/>
<proteinExistence type="predicted"/>
<dbReference type="EMBL" id="MRZV01000788">
    <property type="protein sequence ID" value="PIK44235.1"/>
    <property type="molecule type" value="Genomic_DNA"/>
</dbReference>
<dbReference type="AlphaFoldDB" id="A0A2G8K8C2"/>
<evidence type="ECO:0000313" key="2">
    <source>
        <dbReference type="Proteomes" id="UP000230750"/>
    </source>
</evidence>
<organism evidence="1 2">
    <name type="scientific">Stichopus japonicus</name>
    <name type="common">Sea cucumber</name>
    <dbReference type="NCBI Taxonomy" id="307972"/>
    <lineage>
        <taxon>Eukaryota</taxon>
        <taxon>Metazoa</taxon>
        <taxon>Echinodermata</taxon>
        <taxon>Eleutherozoa</taxon>
        <taxon>Echinozoa</taxon>
        <taxon>Holothuroidea</taxon>
        <taxon>Aspidochirotacea</taxon>
        <taxon>Aspidochirotida</taxon>
        <taxon>Stichopodidae</taxon>
        <taxon>Apostichopus</taxon>
    </lineage>
</organism>
<protein>
    <submittedName>
        <fullName evidence="1">Putative F-box/LRR-repeat protein 8 isoform X1</fullName>
    </submittedName>
</protein>
<comment type="caution">
    <text evidence="1">The sequence shown here is derived from an EMBL/GenBank/DDBJ whole genome shotgun (WGS) entry which is preliminary data.</text>
</comment>
<evidence type="ECO:0000313" key="1">
    <source>
        <dbReference type="EMBL" id="PIK44235.1"/>
    </source>
</evidence>
<keyword evidence="2" id="KW-1185">Reference proteome</keyword>
<dbReference type="InterPro" id="IPR032675">
    <property type="entry name" value="LRR_dom_sf"/>
</dbReference>
<gene>
    <name evidence="1" type="ORF">BSL78_18917</name>
</gene>